<dbReference type="InterPro" id="IPR013078">
    <property type="entry name" value="His_Pase_superF_clade-1"/>
</dbReference>
<evidence type="ECO:0000313" key="1">
    <source>
        <dbReference type="EMBL" id="KAE8126536.1"/>
    </source>
</evidence>
<dbReference type="OrthoDB" id="4697614at2"/>
<proteinExistence type="predicted"/>
<organism evidence="1 2">
    <name type="scientific">Bifidobacterium tibiigranuli</name>
    <dbReference type="NCBI Taxonomy" id="2172043"/>
    <lineage>
        <taxon>Bacteria</taxon>
        <taxon>Bacillati</taxon>
        <taxon>Actinomycetota</taxon>
        <taxon>Actinomycetes</taxon>
        <taxon>Bifidobacteriales</taxon>
        <taxon>Bifidobacteriaceae</taxon>
        <taxon>Bifidobacterium</taxon>
    </lineage>
</organism>
<dbReference type="Proteomes" id="UP000325415">
    <property type="component" value="Unassembled WGS sequence"/>
</dbReference>
<dbReference type="PANTHER" id="PTHR48100:SF1">
    <property type="entry name" value="HISTIDINE PHOSPHATASE FAMILY PROTEIN-RELATED"/>
    <property type="match status" value="1"/>
</dbReference>
<dbReference type="EMBL" id="QDAG01000012">
    <property type="protein sequence ID" value="KAE8126536.1"/>
    <property type="molecule type" value="Genomic_DNA"/>
</dbReference>
<keyword evidence="2" id="KW-1185">Reference proteome</keyword>
<name>A0A5N6RZ71_9BIFI</name>
<dbReference type="InterPro" id="IPR050275">
    <property type="entry name" value="PGM_Phosphatase"/>
</dbReference>
<dbReference type="Pfam" id="PF00300">
    <property type="entry name" value="His_Phos_1"/>
    <property type="match status" value="2"/>
</dbReference>
<evidence type="ECO:0000313" key="2">
    <source>
        <dbReference type="Proteomes" id="UP000325415"/>
    </source>
</evidence>
<protein>
    <submittedName>
        <fullName evidence="1">Histidine phosphatase family protein</fullName>
    </submittedName>
</protein>
<dbReference type="CDD" id="cd07067">
    <property type="entry name" value="HP_PGM_like"/>
    <property type="match status" value="1"/>
</dbReference>
<dbReference type="RefSeq" id="WP_152581641.1">
    <property type="nucleotide sequence ID" value="NZ_JAKVIV010000017.1"/>
</dbReference>
<dbReference type="AlphaFoldDB" id="A0A5N6RZ71"/>
<comment type="caution">
    <text evidence="1">The sequence shown here is derived from an EMBL/GenBank/DDBJ whole genome shotgun (WGS) entry which is preliminary data.</text>
</comment>
<dbReference type="GO" id="GO:0016791">
    <property type="term" value="F:phosphatase activity"/>
    <property type="evidence" value="ECO:0007669"/>
    <property type="project" value="TreeGrafter"/>
</dbReference>
<accession>A0A5N6RZ71</accession>
<dbReference type="GO" id="GO:0005737">
    <property type="term" value="C:cytoplasm"/>
    <property type="evidence" value="ECO:0007669"/>
    <property type="project" value="TreeGrafter"/>
</dbReference>
<dbReference type="Gene3D" id="3.40.50.1240">
    <property type="entry name" value="Phosphoglycerate mutase-like"/>
    <property type="match status" value="1"/>
</dbReference>
<gene>
    <name evidence="1" type="ORF">DDE84_10435</name>
</gene>
<dbReference type="SUPFAM" id="SSF53254">
    <property type="entry name" value="Phosphoglycerate mutase-like"/>
    <property type="match status" value="1"/>
</dbReference>
<dbReference type="SMART" id="SM00855">
    <property type="entry name" value="PGAM"/>
    <property type="match status" value="1"/>
</dbReference>
<sequence>MIDEVVLVRHGRTSFNLARRMQGQIDVPLDIIGQWQVDQSALELARSYYWAKISGVARNPETLPQPGPDAIAHSDIEEYREAPAARRTMRVVASDLFRARQTAHAFADILGLPVTYDQRMRERSFGRWEGLTREEIRQMDADAYDEWKANQSGGGRYGVESLEALGHRGADAVSDLIGQESGQATPSTLMIVGHGSWILATIHTLLGEDPESSTSLDSVRNAFWSRMTPQYGDYGDFGGHAGQPAWKLEEFNHGPAIASHMDWENGPAELHGPHMPMWQVL</sequence>
<dbReference type="InterPro" id="IPR029033">
    <property type="entry name" value="His_PPase_superfam"/>
</dbReference>
<dbReference type="PANTHER" id="PTHR48100">
    <property type="entry name" value="BROAD-SPECIFICITY PHOSPHATASE YOR283W-RELATED"/>
    <property type="match status" value="1"/>
</dbReference>
<dbReference type="GeneID" id="78128094"/>
<reference evidence="1 2" key="1">
    <citation type="submission" date="2018-04" db="EMBL/GenBank/DDBJ databases">
        <authorList>
            <person name="Eckel V.P."/>
            <person name="Vogel R.F."/>
        </authorList>
    </citation>
    <scope>NUCLEOTIDE SEQUENCE [LARGE SCALE GENOMIC DNA]</scope>
    <source>
        <strain evidence="2">TMW 2.1764</strain>
    </source>
</reference>